<dbReference type="InterPro" id="IPR051418">
    <property type="entry name" value="Spondin/Thrombospondin_T1"/>
</dbReference>
<evidence type="ECO:0000259" key="5">
    <source>
        <dbReference type="Pfam" id="PF19028"/>
    </source>
</evidence>
<dbReference type="FunFam" id="2.20.100.10:FF:000020">
    <property type="entry name" value="Thrombospondin type 1 domain containing 7A"/>
    <property type="match status" value="1"/>
</dbReference>
<dbReference type="AlphaFoldDB" id="A0A452TIR2"/>
<dbReference type="PANTHER" id="PTHR11311:SF7">
    <property type="entry name" value="THROMBOSPONDIN TYPE-1 DOMAIN-CONTAINING PROTEIN 7B"/>
    <property type="match status" value="1"/>
</dbReference>
<proteinExistence type="predicted"/>
<keyword evidence="2" id="KW-1015">Disulfide bond</keyword>
<protein>
    <submittedName>
        <fullName evidence="6">Thrombospondin type 1 domain containing 7B</fullName>
    </submittedName>
</protein>
<dbReference type="PROSITE" id="PS50092">
    <property type="entry name" value="TSP1"/>
    <property type="match status" value="12"/>
</dbReference>
<organism evidence="6">
    <name type="scientific">Ursus maritimus</name>
    <name type="common">Polar bear</name>
    <name type="synonym">Thalarctos maritimus</name>
    <dbReference type="NCBI Taxonomy" id="29073"/>
    <lineage>
        <taxon>Eukaryota</taxon>
        <taxon>Metazoa</taxon>
        <taxon>Chordata</taxon>
        <taxon>Craniata</taxon>
        <taxon>Vertebrata</taxon>
        <taxon>Euteleostomi</taxon>
        <taxon>Mammalia</taxon>
        <taxon>Eutheria</taxon>
        <taxon>Laurasiatheria</taxon>
        <taxon>Carnivora</taxon>
        <taxon>Caniformia</taxon>
        <taxon>Ursidae</taxon>
        <taxon>Ursus</taxon>
    </lineage>
</organism>
<dbReference type="SUPFAM" id="SSF82895">
    <property type="entry name" value="TSP-1 type 1 repeat"/>
    <property type="match status" value="7"/>
</dbReference>
<dbReference type="InterPro" id="IPR036383">
    <property type="entry name" value="TSP1_rpt_sf"/>
</dbReference>
<feature type="domain" description="Spondin-like TSP1" evidence="5">
    <location>
        <begin position="180"/>
        <end position="229"/>
    </location>
</feature>
<dbReference type="GeneTree" id="ENSGT00940000159262"/>
<dbReference type="GO" id="GO:0005886">
    <property type="term" value="C:plasma membrane"/>
    <property type="evidence" value="ECO:0007669"/>
    <property type="project" value="TreeGrafter"/>
</dbReference>
<dbReference type="SMART" id="SM00209">
    <property type="entry name" value="TSP1"/>
    <property type="match status" value="11"/>
</dbReference>
<feature type="chain" id="PRO_5019240147" evidence="4">
    <location>
        <begin position="37"/>
        <end position="1044"/>
    </location>
</feature>
<dbReference type="Gene3D" id="2.20.100.10">
    <property type="entry name" value="Thrombospondin type-1 (TSP1) repeat"/>
    <property type="match status" value="7"/>
</dbReference>
<feature type="signal peptide" evidence="4">
    <location>
        <begin position="1"/>
        <end position="36"/>
    </location>
</feature>
<dbReference type="InterPro" id="IPR000884">
    <property type="entry name" value="TSP1_rpt"/>
</dbReference>
<name>A0A452TIR2_URSMA</name>
<dbReference type="Ensembl" id="ENSUMAT00000009369.1">
    <property type="protein sequence ID" value="ENSUMAP00000007810.1"/>
    <property type="gene ID" value="ENSUMAG00000005964.1"/>
</dbReference>
<dbReference type="InterPro" id="IPR044004">
    <property type="entry name" value="TSP1_spondin_dom"/>
</dbReference>
<evidence type="ECO:0000256" key="2">
    <source>
        <dbReference type="ARBA" id="ARBA00023157"/>
    </source>
</evidence>
<dbReference type="GO" id="GO:0030036">
    <property type="term" value="P:actin cytoskeleton organization"/>
    <property type="evidence" value="ECO:0007669"/>
    <property type="project" value="TreeGrafter"/>
</dbReference>
<evidence type="ECO:0000256" key="3">
    <source>
        <dbReference type="ARBA" id="ARBA00023180"/>
    </source>
</evidence>
<dbReference type="FunFam" id="2.20.100.10:FF:000014">
    <property type="entry name" value="Thrombospondin type 1 domain containing 7A"/>
    <property type="match status" value="1"/>
</dbReference>
<dbReference type="FunFam" id="2.20.100.10:FF:000019">
    <property type="entry name" value="Thrombospondin type 1 domain containing 7A"/>
    <property type="match status" value="1"/>
</dbReference>
<keyword evidence="3" id="KW-0325">Glycoprotein</keyword>
<feature type="domain" description="Spondin-like TSP1" evidence="5">
    <location>
        <begin position="980"/>
        <end position="1023"/>
    </location>
</feature>
<dbReference type="Pfam" id="PF19030">
    <property type="entry name" value="TSP1_ADAMTS"/>
    <property type="match status" value="3"/>
</dbReference>
<feature type="domain" description="Spondin-like TSP1" evidence="5">
    <location>
        <begin position="337"/>
        <end position="390"/>
    </location>
</feature>
<dbReference type="PANTHER" id="PTHR11311">
    <property type="entry name" value="SPONDIN"/>
    <property type="match status" value="1"/>
</dbReference>
<dbReference type="Pfam" id="PF19028">
    <property type="entry name" value="TSP1_spondin"/>
    <property type="match status" value="5"/>
</dbReference>
<evidence type="ECO:0000256" key="1">
    <source>
        <dbReference type="ARBA" id="ARBA00022729"/>
    </source>
</evidence>
<gene>
    <name evidence="6" type="primary">THSD7B</name>
</gene>
<feature type="domain" description="Spondin-like TSP1" evidence="5">
    <location>
        <begin position="737"/>
        <end position="790"/>
    </location>
</feature>
<keyword evidence="1 4" id="KW-0732">Signal</keyword>
<reference evidence="6" key="1">
    <citation type="submission" date="2019-03" db="UniProtKB">
        <authorList>
            <consortium name="Ensembl"/>
        </authorList>
    </citation>
    <scope>IDENTIFICATION</scope>
</reference>
<feature type="domain" description="Spondin-like TSP1" evidence="5">
    <location>
        <begin position="601"/>
        <end position="659"/>
    </location>
</feature>
<dbReference type="FunFam" id="2.20.100.10:FF:000062">
    <property type="entry name" value="Thrombospondin type 1 domain containing 7B"/>
    <property type="match status" value="1"/>
</dbReference>
<dbReference type="FunFam" id="2.20.100.10:FF:000031">
    <property type="entry name" value="Thrombospondin type 1 domain containing 7A"/>
    <property type="match status" value="1"/>
</dbReference>
<sequence length="1044" mass="116643">MFSKGDPAVTCWLWRSMRKLFLLLSLLLSHAAHLEAKKDNQFIWKPGPWGRCTGDCGPGGVQSRALWCFHLEGWTSHLSNCDENSRPPKERSCFRVCDWHSDLFQWEVSDWHRCVLVPSSPGPAKPRTAECVTAQHGLQHRTVRCIQKLNRTRVVNEICEHFAPQPSTEQACLIPCPRDCVVSEFSPWSECSKGCEKRLQHRTRAAIAPPLYGGTQCPNLTESRACDTPISCPLGEEEYTFSLKVGPWSKCRLPHLKEINLSGRTALDFSSDSKERVAFRPQSYKPHPISKPWDLEIGYQTRQVWCTRSDGKNAMLSLCVQDSFPLTVQSCIMPKDCETTEWSSWSPCSKTCRSGSLSPGFRSRSRNVKHVAIGGGKECPELLEKEACIVEELLQPCPRYSWRTSEWKECQVSLLLEQQDPHWHVTGPACGGGIQTRDVYCAQSTPASSAQKAKEVSRPVRKTLCLGPAPSASQLCNVPCSTDCIVSSWSTWGLCIHENCRDPQGRKGFRLRRRHVLMESTGPAGHCPHLVESVPCEDPMCYRWLASEGICIPDHGKCGLGHRILKAVCQNDRGEDVSGSLCPASPPPERMACEIPCRMDCVLSEWTEWSSCSQSCSNKNSDGKQTRSRTILALAGEGGKPCPPSQALQEYRSCNDHSCMQLYWETLPWGPCSEDTLVTALNATIGWTGEATCGVGIQTRRVFCVKSHVGQVMTKRCPDSTRPETVRPCLLPCKKDCIVTAFSEWTPCPRSCQPGNATVKQSRYRIIIQEAANGGQECPDTLFEERECEDISLCPIYRWKPQKWSPCILVPESVRQGIMGTSEACGKGVQTRAVSCMSDNQSAEMLECLKQTNGMPPLVQECTVPCRDDCTFTIWSKFTPCPTNCEATRSRRRQLTGKSRKKEKCQDSDLYPLIETELCPCDVFISQPYGNWSDCKECGKGMRFRAIACSDKNGRPVDPSHCSSSGYIEEECVIPCPFDCKLSDWSSWGSCSSSCGIGVRIRSKWLKEKPYNGGRPCPRLDLKNQSITRVCVCVCVHARTLHNI</sequence>
<accession>A0A452TIR2</accession>
<dbReference type="FunFam" id="2.20.100.10:FF:000050">
    <property type="entry name" value="Thrombospondin type 1 domain containing 7B"/>
    <property type="match status" value="1"/>
</dbReference>
<evidence type="ECO:0000313" key="6">
    <source>
        <dbReference type="Ensembl" id="ENSUMAP00000007810"/>
    </source>
</evidence>
<dbReference type="FunFam" id="2.20.100.10:FF:000063">
    <property type="entry name" value="Thrombospondin type 1 domain containing 7B"/>
    <property type="match status" value="1"/>
</dbReference>
<evidence type="ECO:0000256" key="4">
    <source>
        <dbReference type="SAM" id="SignalP"/>
    </source>
</evidence>